<dbReference type="EMBL" id="NOWT01000025">
    <property type="protein sequence ID" value="OYD82101.1"/>
    <property type="molecule type" value="Genomic_DNA"/>
</dbReference>
<dbReference type="Gene3D" id="3.55.50.30">
    <property type="match status" value="1"/>
</dbReference>
<comment type="caution">
    <text evidence="18">The sequence shown here is derived from an EMBL/GenBank/DDBJ whole genome shotgun (WGS) entry which is preliminary data.</text>
</comment>
<evidence type="ECO:0000313" key="19">
    <source>
        <dbReference type="Proteomes" id="UP000215367"/>
    </source>
</evidence>
<evidence type="ECO:0000256" key="1">
    <source>
        <dbReference type="ARBA" id="ARBA00004571"/>
    </source>
</evidence>
<keyword evidence="11 14" id="KW-0472">Membrane</keyword>
<dbReference type="SUPFAM" id="SSF56935">
    <property type="entry name" value="Porins"/>
    <property type="match status" value="1"/>
</dbReference>
<keyword evidence="4 14" id="KW-1134">Transmembrane beta strand</keyword>
<evidence type="ECO:0000256" key="16">
    <source>
        <dbReference type="RuleBase" id="RU003357"/>
    </source>
</evidence>
<dbReference type="InterPro" id="IPR000531">
    <property type="entry name" value="Beta-barrel_TonB"/>
</dbReference>
<reference evidence="18 19" key="1">
    <citation type="submission" date="2017-07" db="EMBL/GenBank/DDBJ databases">
        <title>Whole genome sequence of Azospirillum brasilense 2A1, a potential biofertilizer strain.</title>
        <authorList>
            <person name="Fontana C.A."/>
            <person name="Toffoli L.M."/>
            <person name="Salazar S.M."/>
            <person name="Puglisi E."/>
            <person name="Pedraza R."/>
            <person name="Bassi D."/>
            <person name="Cocconcelli P.S."/>
        </authorList>
    </citation>
    <scope>NUCLEOTIDE SEQUENCE [LARGE SCALE GENOMIC DNA]</scope>
    <source>
        <strain evidence="18 19">2A1</strain>
        <plasmid evidence="18">unnamed</plasmid>
    </source>
</reference>
<dbReference type="InterPro" id="IPR010917">
    <property type="entry name" value="TonB_rcpt_CS"/>
</dbReference>
<dbReference type="CDD" id="cd01347">
    <property type="entry name" value="ligand_gated_channel"/>
    <property type="match status" value="1"/>
</dbReference>
<comment type="similarity">
    <text evidence="2 14 16">Belongs to the TonB-dependent receptor family.</text>
</comment>
<evidence type="ECO:0000256" key="11">
    <source>
        <dbReference type="ARBA" id="ARBA00023136"/>
    </source>
</evidence>
<dbReference type="GO" id="GO:0015344">
    <property type="term" value="F:siderophore uptake transmembrane transporter activity"/>
    <property type="evidence" value="ECO:0007669"/>
    <property type="project" value="TreeGrafter"/>
</dbReference>
<protein>
    <recommendedName>
        <fullName evidence="17">Secretin/TonB short N-terminal domain-containing protein</fullName>
    </recommendedName>
</protein>
<keyword evidence="3 14" id="KW-0813">Transport</keyword>
<dbReference type="AlphaFoldDB" id="A0A235H8E3"/>
<organism evidence="18 19">
    <name type="scientific">Azospirillum brasilense</name>
    <dbReference type="NCBI Taxonomy" id="192"/>
    <lineage>
        <taxon>Bacteria</taxon>
        <taxon>Pseudomonadati</taxon>
        <taxon>Pseudomonadota</taxon>
        <taxon>Alphaproteobacteria</taxon>
        <taxon>Rhodospirillales</taxon>
        <taxon>Azospirillaceae</taxon>
        <taxon>Azospirillum</taxon>
    </lineage>
</organism>
<dbReference type="InterPro" id="IPR011662">
    <property type="entry name" value="Secretin/TonB_short_N"/>
</dbReference>
<evidence type="ECO:0000259" key="17">
    <source>
        <dbReference type="SMART" id="SM00965"/>
    </source>
</evidence>
<feature type="short sequence motif" description="TonB C-terminal box" evidence="15">
    <location>
        <begin position="818"/>
        <end position="835"/>
    </location>
</feature>
<dbReference type="RefSeq" id="WP_094305657.1">
    <property type="nucleotide sequence ID" value="NZ_NOWT01000025.1"/>
</dbReference>
<evidence type="ECO:0000256" key="14">
    <source>
        <dbReference type="PROSITE-ProRule" id="PRU01360"/>
    </source>
</evidence>
<dbReference type="PROSITE" id="PS52016">
    <property type="entry name" value="TONB_DEPENDENT_REC_3"/>
    <property type="match status" value="1"/>
</dbReference>
<evidence type="ECO:0000256" key="8">
    <source>
        <dbReference type="ARBA" id="ARBA00023004"/>
    </source>
</evidence>
<evidence type="ECO:0000256" key="9">
    <source>
        <dbReference type="ARBA" id="ARBA00023065"/>
    </source>
</evidence>
<dbReference type="InterPro" id="IPR039426">
    <property type="entry name" value="TonB-dep_rcpt-like"/>
</dbReference>
<comment type="subcellular location">
    <subcellularLocation>
        <location evidence="1 14">Cell outer membrane</location>
        <topology evidence="1 14">Multi-pass membrane protein</topology>
    </subcellularLocation>
</comment>
<sequence length="835" mass="87256">MGGFLKGGAVGLAGKAGQVPGGERRRGAGMLVATVMVALSAAAPVLAEERVAQAAPGAEQRAFNIPAQPLASALNAFGRQGGVQVTVDSATVTGIQGQAVAGRFTLDEALRRLLAGTGVTGRFIDDRTVLLTKAAQNGAVLLDPVMVEGAARAPRTSVLGGLPSEYAGGQVARGSQVGLLGNRDIMDTPFATSSYTARTIESQQAKSLADVLANEPSIRSDWSSRGGYSDSFSLRGLAVGAGDVAFGGLFGVAPRTFTSLEGVERVEVLRGLSALVSGVPPGGSLGGVINLVPKRAGDEPLTRFTTSYESDGYVAGHADIGRRFGPDNAFGVRVNAVYGKGDTAIDNQSAEIKHATAGVDYRGDAFRLSGDLGYLERTTDAPMRAASVSPTLTDVPGAPKAGTNFAQPWGFVELKSLHGALKGEVDLGSSITAYASAGFRQNPTDLLVSVPTITALNGNFTERNLYFFDDVNSQTAETGLRTDFDTGPVNHRVNLSASAVWQTRYNVTYTLNTVASNLYNPVVIPKPNLSGYDTHPRLISRQRLAGLAVADTLSVLDERVQLTLGLRRQQVTTDSYNGAVPSRQTSRYSESATTPAVALVVKPDPRLSLYANYIEGLSQGPVAPSGTANAGQVFAPFVSKQLEAGVKLDLGRLGATFSAFQITQPSGLSTASRTGGLPVFGVDGEQRNRGLELYGYGELTEGLRLLGGVMVLDAVQTKTAGGVNNGKDAIASPDVQLNLGLEWDTPFLDGLTLSGGAVYTSGQYVNASNTQRIPSWTRFDVGASYLVETKDTPIELRARVTNLFDKSYWASASPQLGALSTGAPRTFALSASVGF</sequence>
<dbReference type="InterPro" id="IPR010105">
    <property type="entry name" value="TonB_sidphr_rcpt"/>
</dbReference>
<dbReference type="InterPro" id="IPR036942">
    <property type="entry name" value="Beta-barrel_TonB_sf"/>
</dbReference>
<keyword evidence="12" id="KW-0675">Receptor</keyword>
<dbReference type="Pfam" id="PF07715">
    <property type="entry name" value="Plug"/>
    <property type="match status" value="1"/>
</dbReference>
<name>A0A235H8E3_AZOBR</name>
<keyword evidence="10 16" id="KW-0798">TonB box</keyword>
<dbReference type="GO" id="GO:0038023">
    <property type="term" value="F:signaling receptor activity"/>
    <property type="evidence" value="ECO:0007669"/>
    <property type="project" value="InterPro"/>
</dbReference>
<evidence type="ECO:0000256" key="6">
    <source>
        <dbReference type="ARBA" id="ARBA00022692"/>
    </source>
</evidence>
<evidence type="ECO:0000256" key="15">
    <source>
        <dbReference type="PROSITE-ProRule" id="PRU10144"/>
    </source>
</evidence>
<keyword evidence="7" id="KW-0732">Signal</keyword>
<keyword evidence="9" id="KW-0406">Ion transport</keyword>
<dbReference type="Gene3D" id="2.170.130.10">
    <property type="entry name" value="TonB-dependent receptor, plug domain"/>
    <property type="match status" value="1"/>
</dbReference>
<dbReference type="GO" id="GO:0009279">
    <property type="term" value="C:cell outer membrane"/>
    <property type="evidence" value="ECO:0007669"/>
    <property type="project" value="UniProtKB-SubCell"/>
</dbReference>
<dbReference type="PROSITE" id="PS01156">
    <property type="entry name" value="TONB_DEPENDENT_REC_2"/>
    <property type="match status" value="1"/>
</dbReference>
<evidence type="ECO:0000256" key="3">
    <source>
        <dbReference type="ARBA" id="ARBA00022448"/>
    </source>
</evidence>
<keyword evidence="18" id="KW-0614">Plasmid</keyword>
<evidence type="ECO:0000256" key="7">
    <source>
        <dbReference type="ARBA" id="ARBA00022729"/>
    </source>
</evidence>
<dbReference type="Pfam" id="PF00593">
    <property type="entry name" value="TonB_dep_Rec_b-barrel"/>
    <property type="match status" value="1"/>
</dbReference>
<evidence type="ECO:0000256" key="5">
    <source>
        <dbReference type="ARBA" id="ARBA00022496"/>
    </source>
</evidence>
<evidence type="ECO:0000256" key="10">
    <source>
        <dbReference type="ARBA" id="ARBA00023077"/>
    </source>
</evidence>
<keyword evidence="6 14" id="KW-0812">Transmembrane</keyword>
<keyword evidence="5" id="KW-0410">Iron transport</keyword>
<proteinExistence type="inferred from homology"/>
<evidence type="ECO:0000256" key="13">
    <source>
        <dbReference type="ARBA" id="ARBA00023237"/>
    </source>
</evidence>
<dbReference type="NCBIfam" id="TIGR01783">
    <property type="entry name" value="TonB-siderophor"/>
    <property type="match status" value="1"/>
</dbReference>
<geneLocation type="plasmid" evidence="18">
    <name>unnamed</name>
</geneLocation>
<evidence type="ECO:0000256" key="4">
    <source>
        <dbReference type="ARBA" id="ARBA00022452"/>
    </source>
</evidence>
<evidence type="ECO:0000313" key="18">
    <source>
        <dbReference type="EMBL" id="OYD82101.1"/>
    </source>
</evidence>
<dbReference type="Gene3D" id="2.40.170.20">
    <property type="entry name" value="TonB-dependent receptor, beta-barrel domain"/>
    <property type="match status" value="1"/>
</dbReference>
<dbReference type="PANTHER" id="PTHR32552">
    <property type="entry name" value="FERRICHROME IRON RECEPTOR-RELATED"/>
    <property type="match status" value="1"/>
</dbReference>
<feature type="domain" description="Secretin/TonB short N-terminal" evidence="17">
    <location>
        <begin position="83"/>
        <end position="134"/>
    </location>
</feature>
<evidence type="ECO:0000256" key="2">
    <source>
        <dbReference type="ARBA" id="ARBA00009810"/>
    </source>
</evidence>
<dbReference type="InterPro" id="IPR012910">
    <property type="entry name" value="Plug_dom"/>
</dbReference>
<gene>
    <name evidence="18" type="ORF">CHT98_22230</name>
</gene>
<dbReference type="Proteomes" id="UP000215367">
    <property type="component" value="Unassembled WGS sequence"/>
</dbReference>
<dbReference type="Pfam" id="PF07660">
    <property type="entry name" value="STN"/>
    <property type="match status" value="1"/>
</dbReference>
<dbReference type="SMART" id="SM00965">
    <property type="entry name" value="STN"/>
    <property type="match status" value="1"/>
</dbReference>
<dbReference type="GO" id="GO:0015891">
    <property type="term" value="P:siderophore transport"/>
    <property type="evidence" value="ECO:0007669"/>
    <property type="project" value="InterPro"/>
</dbReference>
<keyword evidence="8" id="KW-0408">Iron</keyword>
<keyword evidence="13 14" id="KW-0998">Cell outer membrane</keyword>
<evidence type="ECO:0000256" key="12">
    <source>
        <dbReference type="ARBA" id="ARBA00023170"/>
    </source>
</evidence>
<dbReference type="InterPro" id="IPR037066">
    <property type="entry name" value="Plug_dom_sf"/>
</dbReference>
<dbReference type="PANTHER" id="PTHR32552:SF82">
    <property type="entry name" value="FCUA PROTEIN"/>
    <property type="match status" value="1"/>
</dbReference>
<accession>A0A235H8E3</accession>